<gene>
    <name evidence="2" type="ORF">ACFOEI_11645</name>
</gene>
<dbReference type="CDD" id="cd09159">
    <property type="entry name" value="PLDc_ybhO_like_2"/>
    <property type="match status" value="1"/>
</dbReference>
<dbReference type="Pfam" id="PF13091">
    <property type="entry name" value="PLDc_2"/>
    <property type="match status" value="2"/>
</dbReference>
<evidence type="ECO:0000259" key="1">
    <source>
        <dbReference type="PROSITE" id="PS50035"/>
    </source>
</evidence>
<accession>A0ABV7M4D6</accession>
<comment type="caution">
    <text evidence="2">The sequence shown here is derived from an EMBL/GenBank/DDBJ whole genome shotgun (WGS) entry which is preliminary data.</text>
</comment>
<sequence>MRNEWRNGNHFTLLPEGKRYIPEMLAAIDDANDSILFEQYLTESGHLADRFIDALVRATARGVHVQVLLDGFGANGLKKNDRERLTQAGVTLRFFNPPYLKRLNKLTRDHRKLVLVDGGVAFTGGFCLTDDFLDRWYDIAVRIEGPVVNDWTALFAQVWNSSLTQGNDKGPGAQRMVLDAATEPYKQGMQGRVIWGRGRCYQAIRDSLQQRIVTATQRVWVYTPYFLPTISLRQRLMAAAQRGVDVRLLVAGEKHDHPSVRYAGQRYYGQLLRAGVRIFEYHPSFTHAKFCLVDDWVTIGSCNFDHWSLRWNLEANQEVEDSRFATDVAALFEDNLKASQEVCPKAWAQRPWLQRTRERALGTVNSWATLLR</sequence>
<keyword evidence="3" id="KW-1185">Reference proteome</keyword>
<dbReference type="PROSITE" id="PS50035">
    <property type="entry name" value="PLD"/>
    <property type="match status" value="1"/>
</dbReference>
<dbReference type="Gene3D" id="3.30.870.10">
    <property type="entry name" value="Endonuclease Chain A"/>
    <property type="match status" value="2"/>
</dbReference>
<evidence type="ECO:0000313" key="2">
    <source>
        <dbReference type="EMBL" id="MFC3292719.1"/>
    </source>
</evidence>
<evidence type="ECO:0000313" key="3">
    <source>
        <dbReference type="Proteomes" id="UP001595640"/>
    </source>
</evidence>
<dbReference type="PANTHER" id="PTHR21248:SF23">
    <property type="entry name" value="CARDIOLIPIN SYNTHASE B"/>
    <property type="match status" value="1"/>
</dbReference>
<dbReference type="CDD" id="cd09110">
    <property type="entry name" value="PLDc_CLS_1"/>
    <property type="match status" value="1"/>
</dbReference>
<dbReference type="Proteomes" id="UP001595640">
    <property type="component" value="Unassembled WGS sequence"/>
</dbReference>
<dbReference type="RefSeq" id="WP_019020659.1">
    <property type="nucleotide sequence ID" value="NZ_BMXD01000029.1"/>
</dbReference>
<protein>
    <submittedName>
        <fullName evidence="2">Phosphatidylserine/phosphatidylglycerophosphate/ cardiolipin synthase family protein</fullName>
    </submittedName>
</protein>
<proteinExistence type="predicted"/>
<dbReference type="EMBL" id="JBHRUH010000017">
    <property type="protein sequence ID" value="MFC3292719.1"/>
    <property type="molecule type" value="Genomic_DNA"/>
</dbReference>
<feature type="domain" description="PLD phosphodiesterase" evidence="1">
    <location>
        <begin position="105"/>
        <end position="132"/>
    </location>
</feature>
<dbReference type="PANTHER" id="PTHR21248">
    <property type="entry name" value="CARDIOLIPIN SYNTHASE"/>
    <property type="match status" value="1"/>
</dbReference>
<reference evidence="3" key="1">
    <citation type="journal article" date="2019" name="Int. J. Syst. Evol. Microbiol.">
        <title>The Global Catalogue of Microorganisms (GCM) 10K type strain sequencing project: providing services to taxonomists for standard genome sequencing and annotation.</title>
        <authorList>
            <consortium name="The Broad Institute Genomics Platform"/>
            <consortium name="The Broad Institute Genome Sequencing Center for Infectious Disease"/>
            <person name="Wu L."/>
            <person name="Ma J."/>
        </authorList>
    </citation>
    <scope>NUCLEOTIDE SEQUENCE [LARGE SCALE GENOMIC DNA]</scope>
    <source>
        <strain evidence="3">KCTC 12847</strain>
    </source>
</reference>
<dbReference type="InterPro" id="IPR001736">
    <property type="entry name" value="PLipase_D/transphosphatidylase"/>
</dbReference>
<name>A0ABV7M4D6_9GAMM</name>
<dbReference type="SUPFAM" id="SSF56024">
    <property type="entry name" value="Phospholipase D/nuclease"/>
    <property type="match status" value="2"/>
</dbReference>
<dbReference type="InterPro" id="IPR025202">
    <property type="entry name" value="PLD-like_dom"/>
</dbReference>
<organism evidence="2 3">
    <name type="scientific">Modicisalibacter luteus</name>
    <dbReference type="NCBI Taxonomy" id="453962"/>
    <lineage>
        <taxon>Bacteria</taxon>
        <taxon>Pseudomonadati</taxon>
        <taxon>Pseudomonadota</taxon>
        <taxon>Gammaproteobacteria</taxon>
        <taxon>Oceanospirillales</taxon>
        <taxon>Halomonadaceae</taxon>
        <taxon>Modicisalibacter</taxon>
    </lineage>
</organism>